<keyword evidence="2" id="KW-0804">Transcription</keyword>
<evidence type="ECO:0000256" key="1">
    <source>
        <dbReference type="ARBA" id="ARBA00007692"/>
    </source>
</evidence>
<comment type="similarity">
    <text evidence="1">Belongs to the mTERF family.</text>
</comment>
<proteinExistence type="inferred from homology"/>
<gene>
    <name evidence="4" type="ORF">KI387_037857</name>
</gene>
<accession>A0AA38FTH4</accession>
<organism evidence="4 5">
    <name type="scientific">Taxus chinensis</name>
    <name type="common">Chinese yew</name>
    <name type="synonym">Taxus wallichiana var. chinensis</name>
    <dbReference type="NCBI Taxonomy" id="29808"/>
    <lineage>
        <taxon>Eukaryota</taxon>
        <taxon>Viridiplantae</taxon>
        <taxon>Streptophyta</taxon>
        <taxon>Embryophyta</taxon>
        <taxon>Tracheophyta</taxon>
        <taxon>Spermatophyta</taxon>
        <taxon>Pinopsida</taxon>
        <taxon>Pinidae</taxon>
        <taxon>Conifers II</taxon>
        <taxon>Cupressales</taxon>
        <taxon>Taxaceae</taxon>
        <taxon>Taxus</taxon>
    </lineage>
</organism>
<dbReference type="PANTHER" id="PTHR13068:SF112">
    <property type="entry name" value="TRANSCRIPTION TERMINATION FACTOR 3, MITOCHONDRIAL"/>
    <property type="match status" value="1"/>
</dbReference>
<evidence type="ECO:0000256" key="2">
    <source>
        <dbReference type="ARBA" id="ARBA00022472"/>
    </source>
</evidence>
<sequence length="284" mass="31808">IMTVLKRYPALSKTRSPHTAREAVQLLRDSAFTENQLQKTIVGNPNVLTQTADGRLKPKMEFLKSLGFTPQALASLISGRSRLLSFSLENSLRPRISYLKNLFGPDVNLCEVLTAAPGILSSNIEKQIKPKVEYVKNNMGISEGSKTFVYALHAVLSNGPESIDRKVKNMASLGFLDEEIREILKKSPNVLNISTKKVQGNMDFLIHTAGLERGIVVANNALLGLSLEKRLKPRYEIFISIRAKTRSKDLPRLSRMFLISEKKFHQKFVQSNPEKTESSDLTIN</sequence>
<name>A0AA38FTH4_TAXCH</name>
<evidence type="ECO:0000313" key="4">
    <source>
        <dbReference type="EMBL" id="KAH9309946.1"/>
    </source>
</evidence>
<feature type="non-terminal residue" evidence="4">
    <location>
        <position position="1"/>
    </location>
</feature>
<keyword evidence="2" id="KW-0805">Transcription regulation</keyword>
<dbReference type="SMART" id="SM00733">
    <property type="entry name" value="Mterf"/>
    <property type="match status" value="6"/>
</dbReference>
<keyword evidence="5" id="KW-1185">Reference proteome</keyword>
<dbReference type="GO" id="GO:0003676">
    <property type="term" value="F:nucleic acid binding"/>
    <property type="evidence" value="ECO:0007669"/>
    <property type="project" value="InterPro"/>
</dbReference>
<dbReference type="InterPro" id="IPR003690">
    <property type="entry name" value="MTERF"/>
</dbReference>
<keyword evidence="3" id="KW-0809">Transit peptide</keyword>
<dbReference type="GO" id="GO:0006353">
    <property type="term" value="P:DNA-templated transcription termination"/>
    <property type="evidence" value="ECO:0007669"/>
    <property type="project" value="UniProtKB-KW"/>
</dbReference>
<reference evidence="4 5" key="1">
    <citation type="journal article" date="2021" name="Nat. Plants">
        <title>The Taxus genome provides insights into paclitaxel biosynthesis.</title>
        <authorList>
            <person name="Xiong X."/>
            <person name="Gou J."/>
            <person name="Liao Q."/>
            <person name="Li Y."/>
            <person name="Zhou Q."/>
            <person name="Bi G."/>
            <person name="Li C."/>
            <person name="Du R."/>
            <person name="Wang X."/>
            <person name="Sun T."/>
            <person name="Guo L."/>
            <person name="Liang H."/>
            <person name="Lu P."/>
            <person name="Wu Y."/>
            <person name="Zhang Z."/>
            <person name="Ro D.K."/>
            <person name="Shang Y."/>
            <person name="Huang S."/>
            <person name="Yan J."/>
        </authorList>
    </citation>
    <scope>NUCLEOTIDE SEQUENCE [LARGE SCALE GENOMIC DNA]</scope>
    <source>
        <strain evidence="4">Ta-2019</strain>
    </source>
</reference>
<keyword evidence="2" id="KW-0806">Transcription termination</keyword>
<dbReference type="PANTHER" id="PTHR13068">
    <property type="entry name" value="CGI-12 PROTEIN-RELATED"/>
    <property type="match status" value="1"/>
</dbReference>
<protein>
    <recommendedName>
        <fullName evidence="6">Mitochondrial transcription termination factor</fullName>
    </recommendedName>
</protein>
<dbReference type="EMBL" id="JAHRHJ020000007">
    <property type="protein sequence ID" value="KAH9309946.1"/>
    <property type="molecule type" value="Genomic_DNA"/>
</dbReference>
<dbReference type="AlphaFoldDB" id="A0AA38FTH4"/>
<dbReference type="Proteomes" id="UP000824469">
    <property type="component" value="Unassembled WGS sequence"/>
</dbReference>
<evidence type="ECO:0008006" key="6">
    <source>
        <dbReference type="Google" id="ProtNLM"/>
    </source>
</evidence>
<dbReference type="OMA" id="NGPESWE"/>
<dbReference type="Gene3D" id="1.25.70.10">
    <property type="entry name" value="Transcription termination factor 3, mitochondrial"/>
    <property type="match status" value="1"/>
</dbReference>
<comment type="caution">
    <text evidence="4">The sequence shown here is derived from an EMBL/GenBank/DDBJ whole genome shotgun (WGS) entry which is preliminary data.</text>
</comment>
<evidence type="ECO:0000256" key="3">
    <source>
        <dbReference type="ARBA" id="ARBA00022946"/>
    </source>
</evidence>
<dbReference type="Pfam" id="PF02536">
    <property type="entry name" value="mTERF"/>
    <property type="match status" value="1"/>
</dbReference>
<dbReference type="InterPro" id="IPR038538">
    <property type="entry name" value="MTERF_sf"/>
</dbReference>
<evidence type="ECO:0000313" key="5">
    <source>
        <dbReference type="Proteomes" id="UP000824469"/>
    </source>
</evidence>